<dbReference type="InterPro" id="IPR004960">
    <property type="entry name" value="LipA_acyltrans"/>
</dbReference>
<comment type="catalytic activity">
    <reaction evidence="9">
        <text>an alpha-Kdo-(2-&gt;4)-alpha-Kdo-(2-&gt;6)-lipid IVA + a fatty acyl-[ACP] = an alpha-Kdo-(2-&gt;4)-alpha-Kdo-(2-&gt;6)-(acyl)-lipid IVA + holo-[ACP]</text>
        <dbReference type="Rhea" id="RHEA:69396"/>
        <dbReference type="Rhea" id="RHEA-COMP:9685"/>
        <dbReference type="Rhea" id="RHEA-COMP:14125"/>
        <dbReference type="ChEBI" id="CHEBI:64479"/>
        <dbReference type="ChEBI" id="CHEBI:138651"/>
        <dbReference type="ChEBI" id="CHEBI:176429"/>
        <dbReference type="ChEBI" id="CHEBI:176430"/>
        <dbReference type="EC" id="2.3.1.241"/>
    </reaction>
</comment>
<evidence type="ECO:0000313" key="10">
    <source>
        <dbReference type="EMBL" id="OLQ81120.1"/>
    </source>
</evidence>
<gene>
    <name evidence="9" type="primary">lpxL</name>
    <name evidence="10" type="ORF">BIT28_07785</name>
</gene>
<keyword evidence="7 9" id="KW-0472">Membrane</keyword>
<comment type="pathway">
    <text evidence="9">Bacterial outer membrane biogenesis; lipopolysaccharide biosynthesis.</text>
</comment>
<evidence type="ECO:0000256" key="6">
    <source>
        <dbReference type="ARBA" id="ARBA00022989"/>
    </source>
</evidence>
<evidence type="ECO:0000256" key="3">
    <source>
        <dbReference type="ARBA" id="ARBA00022679"/>
    </source>
</evidence>
<evidence type="ECO:0000313" key="11">
    <source>
        <dbReference type="Proteomes" id="UP000186905"/>
    </source>
</evidence>
<dbReference type="PANTHER" id="PTHR30606:SF9">
    <property type="entry name" value="LIPID A BIOSYNTHESIS LAUROYLTRANSFERASE"/>
    <property type="match status" value="1"/>
</dbReference>
<evidence type="ECO:0000256" key="4">
    <source>
        <dbReference type="ARBA" id="ARBA00022692"/>
    </source>
</evidence>
<keyword evidence="8 9" id="KW-0012">Acyltransferase</keyword>
<dbReference type="OrthoDB" id="9803456at2"/>
<keyword evidence="6 9" id="KW-1133">Transmembrane helix</keyword>
<dbReference type="GO" id="GO:0009245">
    <property type="term" value="P:lipid A biosynthetic process"/>
    <property type="evidence" value="ECO:0007669"/>
    <property type="project" value="InterPro"/>
</dbReference>
<dbReference type="UniPathway" id="UPA00360">
    <property type="reaction ID" value="UER00485"/>
</dbReference>
<proteinExistence type="inferred from homology"/>
<dbReference type="Pfam" id="PF03279">
    <property type="entry name" value="Lip_A_acyltrans"/>
    <property type="match status" value="1"/>
</dbReference>
<keyword evidence="1 9" id="KW-1003">Cell membrane</keyword>
<dbReference type="InterPro" id="IPR011920">
    <property type="entry name" value="Lipid_A_LpxL_LpxP"/>
</dbReference>
<feature type="transmembrane region" description="Helical" evidence="9">
    <location>
        <begin position="18"/>
        <end position="38"/>
    </location>
</feature>
<dbReference type="HAMAP" id="MF_01942">
    <property type="entry name" value="Lipid_A_LpxL_LpxP"/>
    <property type="match status" value="1"/>
</dbReference>
<keyword evidence="4 9" id="KW-0812">Transmembrane</keyword>
<evidence type="ECO:0000256" key="2">
    <source>
        <dbReference type="ARBA" id="ARBA00022519"/>
    </source>
</evidence>
<evidence type="ECO:0000256" key="9">
    <source>
        <dbReference type="HAMAP-Rule" id="MF_01942"/>
    </source>
</evidence>
<dbReference type="GO" id="GO:0005886">
    <property type="term" value="C:plasma membrane"/>
    <property type="evidence" value="ECO:0007669"/>
    <property type="project" value="UniProtKB-SubCell"/>
</dbReference>
<evidence type="ECO:0000256" key="8">
    <source>
        <dbReference type="ARBA" id="ARBA00023315"/>
    </source>
</evidence>
<evidence type="ECO:0000256" key="5">
    <source>
        <dbReference type="ARBA" id="ARBA00022985"/>
    </source>
</evidence>
<feature type="short sequence motif" description="HXXXXD motif" evidence="9">
    <location>
        <begin position="134"/>
        <end position="139"/>
    </location>
</feature>
<protein>
    <recommendedName>
        <fullName evidence="9">Lipid A biosynthesis acyltransferase</fullName>
        <ecNumber evidence="9">2.3.1.241</ecNumber>
    </recommendedName>
    <alternativeName>
        <fullName evidence="9">Kdo(2)-lipid IV(A) acyltransferase</fullName>
    </alternativeName>
</protein>
<comment type="function">
    <text evidence="9">Catalyzes the transfer of an acyl chain from an acyl-[acyl-carrier-protein] (ACP) to a Kdo(2)-lipid IV(A) to form a Kdo(2)-(acyl)-lipid IV(A).</text>
</comment>
<sequence>MSKSEAPTFSYKFLLPRYWPTLVMVLIMYLLSWLPYFIQFRLGQWIGQAVMRVLPKRRQTIEKNLSLCFPDMPEQERNHLVEMNIKNAGLALFETGMAWFWPDLRVRRHVTLEGMEHIYKLESQGKGMLMMAVHSMNLELGARAFGITKAGMGVYRPNSNPCFDYFQYQGRSRSNRTLIDRRDVKGMIHALRTGKIVWYAPDHDYGRRRSTFAPLFAVEKACTTTGTSLLADASECAVVPFTIVRNTESGQYTLKIHEPLEAFPHKDEQAAAEYINKAVERSIMEAPEQYMWLHRRFKTRPEGETCLYAKSSS</sequence>
<organism evidence="10 11">
    <name type="scientific">Photobacterium proteolyticum</name>
    <dbReference type="NCBI Taxonomy" id="1903952"/>
    <lineage>
        <taxon>Bacteria</taxon>
        <taxon>Pseudomonadati</taxon>
        <taxon>Pseudomonadota</taxon>
        <taxon>Gammaproteobacteria</taxon>
        <taxon>Vibrionales</taxon>
        <taxon>Vibrionaceae</taxon>
        <taxon>Photobacterium</taxon>
    </lineage>
</organism>
<evidence type="ECO:0000256" key="7">
    <source>
        <dbReference type="ARBA" id="ARBA00023136"/>
    </source>
</evidence>
<dbReference type="PANTHER" id="PTHR30606">
    <property type="entry name" value="LIPID A BIOSYNTHESIS LAUROYL ACYLTRANSFERASE"/>
    <property type="match status" value="1"/>
</dbReference>
<dbReference type="STRING" id="1903952.BIT28_07785"/>
<evidence type="ECO:0000256" key="1">
    <source>
        <dbReference type="ARBA" id="ARBA00022475"/>
    </source>
</evidence>
<name>A0A1Q9H0N2_9GAMM</name>
<accession>A0A1Q9H0N2</accession>
<dbReference type="AlphaFoldDB" id="A0A1Q9H0N2"/>
<dbReference type="CDD" id="cd07984">
    <property type="entry name" value="LPLAT_LABLAT-like"/>
    <property type="match status" value="1"/>
</dbReference>
<dbReference type="NCBIfam" id="TIGR02207">
    <property type="entry name" value="lipid_A_htrB"/>
    <property type="match status" value="1"/>
</dbReference>
<reference evidence="10 11" key="1">
    <citation type="submission" date="2016-09" db="EMBL/GenBank/DDBJ databases">
        <title>Photobacterium proteolyticum sp. nov. a protease producing bacterium isolated from ocean sediments of Laizhou Bay.</title>
        <authorList>
            <person name="Li Y."/>
        </authorList>
    </citation>
    <scope>NUCLEOTIDE SEQUENCE [LARGE SCALE GENOMIC DNA]</scope>
    <source>
        <strain evidence="10 11">13-12</strain>
    </source>
</reference>
<dbReference type="PIRSF" id="PIRSF026649">
    <property type="entry name" value="MsbB"/>
    <property type="match status" value="1"/>
</dbReference>
<dbReference type="NCBIfam" id="NF005340">
    <property type="entry name" value="PRK06860.1"/>
    <property type="match status" value="1"/>
</dbReference>
<dbReference type="GO" id="GO:0009103">
    <property type="term" value="P:lipopolysaccharide biosynthetic process"/>
    <property type="evidence" value="ECO:0007669"/>
    <property type="project" value="UniProtKB-UniRule"/>
</dbReference>
<keyword evidence="3 9" id="KW-0808">Transferase</keyword>
<dbReference type="GO" id="GO:0036104">
    <property type="term" value="P:Kdo2-lipid A biosynthetic process"/>
    <property type="evidence" value="ECO:0007669"/>
    <property type="project" value="UniProtKB-UniRule"/>
</dbReference>
<keyword evidence="11" id="KW-1185">Reference proteome</keyword>
<comment type="caution">
    <text evidence="10">The sequence shown here is derived from an EMBL/GenBank/DDBJ whole genome shotgun (WGS) entry which is preliminary data.</text>
</comment>
<dbReference type="GO" id="GO:0008913">
    <property type="term" value="F:Kdo2-lipid IVA acyltransferase activity"/>
    <property type="evidence" value="ECO:0007669"/>
    <property type="project" value="UniProtKB-EC"/>
</dbReference>
<comment type="pathway">
    <text evidence="9">Glycolipid biosynthesis; KDO(2)-lipid A biosynthesis; KDO(2)-lipid A from CMP-3-deoxy-D-manno-octulosonate and lipid IV(A): step 3/4.</text>
</comment>
<comment type="similarity">
    <text evidence="9">Belongs to the LpxL/LpxM/LpxP family.</text>
</comment>
<dbReference type="UniPathway" id="UPA00030"/>
<dbReference type="Proteomes" id="UP000186905">
    <property type="component" value="Unassembled WGS sequence"/>
</dbReference>
<keyword evidence="2 9" id="KW-0997">Cell inner membrane</keyword>
<dbReference type="EMBL" id="MJIL01000044">
    <property type="protein sequence ID" value="OLQ81120.1"/>
    <property type="molecule type" value="Genomic_DNA"/>
</dbReference>
<comment type="subcellular location">
    <subcellularLocation>
        <location evidence="9">Cell inner membrane</location>
        <topology evidence="9">Single-pass membrane protein</topology>
    </subcellularLocation>
</comment>
<keyword evidence="5 9" id="KW-0448">Lipopolysaccharide biosynthesis</keyword>
<dbReference type="EC" id="2.3.1.241" evidence="9"/>
<dbReference type="RefSeq" id="WP_075762057.1">
    <property type="nucleotide sequence ID" value="NZ_MJIL01000044.1"/>
</dbReference>